<sequence>MLRTILVCFVISSLCFSYTYGSCALSAKTIHLNNSNIQESATDVPEECKVVEVPPCGIMIVLKADESQPCPVQTVNGK</sequence>
<evidence type="ECO:0000256" key="1">
    <source>
        <dbReference type="SAM" id="SignalP"/>
    </source>
</evidence>
<name>A0ABQ9FH73_TEGGR</name>
<reference evidence="2 3" key="1">
    <citation type="submission" date="2022-12" db="EMBL/GenBank/DDBJ databases">
        <title>Chromosome-level genome of Tegillarca granosa.</title>
        <authorList>
            <person name="Kim J."/>
        </authorList>
    </citation>
    <scope>NUCLEOTIDE SEQUENCE [LARGE SCALE GENOMIC DNA]</scope>
    <source>
        <strain evidence="2">Teg-2019</strain>
        <tissue evidence="2">Adductor muscle</tissue>
    </source>
</reference>
<evidence type="ECO:0000313" key="3">
    <source>
        <dbReference type="Proteomes" id="UP001217089"/>
    </source>
</evidence>
<accession>A0ABQ9FH73</accession>
<evidence type="ECO:0000313" key="2">
    <source>
        <dbReference type="EMBL" id="KAJ8316644.1"/>
    </source>
</evidence>
<gene>
    <name evidence="2" type="ORF">KUTeg_005805</name>
</gene>
<feature type="signal peptide" evidence="1">
    <location>
        <begin position="1"/>
        <end position="21"/>
    </location>
</feature>
<feature type="chain" id="PRO_5045751573" evidence="1">
    <location>
        <begin position="22"/>
        <end position="78"/>
    </location>
</feature>
<dbReference type="EMBL" id="JARBDR010000293">
    <property type="protein sequence ID" value="KAJ8316644.1"/>
    <property type="molecule type" value="Genomic_DNA"/>
</dbReference>
<protein>
    <submittedName>
        <fullName evidence="2">Uncharacterized protein</fullName>
    </submittedName>
</protein>
<keyword evidence="3" id="KW-1185">Reference proteome</keyword>
<keyword evidence="1" id="KW-0732">Signal</keyword>
<comment type="caution">
    <text evidence="2">The sequence shown here is derived from an EMBL/GenBank/DDBJ whole genome shotgun (WGS) entry which is preliminary data.</text>
</comment>
<proteinExistence type="predicted"/>
<dbReference type="Proteomes" id="UP001217089">
    <property type="component" value="Unassembled WGS sequence"/>
</dbReference>
<organism evidence="2 3">
    <name type="scientific">Tegillarca granosa</name>
    <name type="common">Malaysian cockle</name>
    <name type="synonym">Anadara granosa</name>
    <dbReference type="NCBI Taxonomy" id="220873"/>
    <lineage>
        <taxon>Eukaryota</taxon>
        <taxon>Metazoa</taxon>
        <taxon>Spiralia</taxon>
        <taxon>Lophotrochozoa</taxon>
        <taxon>Mollusca</taxon>
        <taxon>Bivalvia</taxon>
        <taxon>Autobranchia</taxon>
        <taxon>Pteriomorphia</taxon>
        <taxon>Arcoida</taxon>
        <taxon>Arcoidea</taxon>
        <taxon>Arcidae</taxon>
        <taxon>Tegillarca</taxon>
    </lineage>
</organism>